<feature type="non-terminal residue" evidence="1">
    <location>
        <position position="1"/>
    </location>
</feature>
<accession>A0A381YEB3</accession>
<dbReference type="EMBL" id="UINC01017943">
    <property type="protein sequence ID" value="SVA74921.1"/>
    <property type="molecule type" value="Genomic_DNA"/>
</dbReference>
<protein>
    <submittedName>
        <fullName evidence="1">Uncharacterized protein</fullName>
    </submittedName>
</protein>
<sequence length="33" mass="3580">VSSVAVLVSTRPSRAQTSTEFEVALAEIDQMAW</sequence>
<dbReference type="AlphaFoldDB" id="A0A381YEB3"/>
<name>A0A381YEB3_9ZZZZ</name>
<proteinExistence type="predicted"/>
<organism evidence="1">
    <name type="scientific">marine metagenome</name>
    <dbReference type="NCBI Taxonomy" id="408172"/>
    <lineage>
        <taxon>unclassified sequences</taxon>
        <taxon>metagenomes</taxon>
        <taxon>ecological metagenomes</taxon>
    </lineage>
</organism>
<evidence type="ECO:0000313" key="1">
    <source>
        <dbReference type="EMBL" id="SVA74921.1"/>
    </source>
</evidence>
<reference evidence="1" key="1">
    <citation type="submission" date="2018-05" db="EMBL/GenBank/DDBJ databases">
        <authorList>
            <person name="Lanie J.A."/>
            <person name="Ng W.-L."/>
            <person name="Kazmierczak K.M."/>
            <person name="Andrzejewski T.M."/>
            <person name="Davidsen T.M."/>
            <person name="Wayne K.J."/>
            <person name="Tettelin H."/>
            <person name="Glass J.I."/>
            <person name="Rusch D."/>
            <person name="Podicherti R."/>
            <person name="Tsui H.-C.T."/>
            <person name="Winkler M.E."/>
        </authorList>
    </citation>
    <scope>NUCLEOTIDE SEQUENCE</scope>
</reference>
<gene>
    <name evidence="1" type="ORF">METZ01_LOCUS127775</name>
</gene>